<evidence type="ECO:0000256" key="1">
    <source>
        <dbReference type="ARBA" id="ARBA00004123"/>
    </source>
</evidence>
<evidence type="ECO:0000256" key="2">
    <source>
        <dbReference type="ARBA" id="ARBA00004496"/>
    </source>
</evidence>
<keyword evidence="9" id="KW-1185">Reference proteome</keyword>
<organism evidence="8 9">
    <name type="scientific">Henosepilachna vigintioctopunctata</name>
    <dbReference type="NCBI Taxonomy" id="420089"/>
    <lineage>
        <taxon>Eukaryota</taxon>
        <taxon>Metazoa</taxon>
        <taxon>Ecdysozoa</taxon>
        <taxon>Arthropoda</taxon>
        <taxon>Hexapoda</taxon>
        <taxon>Insecta</taxon>
        <taxon>Pterygota</taxon>
        <taxon>Neoptera</taxon>
        <taxon>Endopterygota</taxon>
        <taxon>Coleoptera</taxon>
        <taxon>Polyphaga</taxon>
        <taxon>Cucujiformia</taxon>
        <taxon>Coccinelloidea</taxon>
        <taxon>Coccinellidae</taxon>
        <taxon>Epilachninae</taxon>
        <taxon>Epilachnini</taxon>
        <taxon>Henosepilachna</taxon>
    </lineage>
</organism>
<dbReference type="GO" id="GO:0005737">
    <property type="term" value="C:cytoplasm"/>
    <property type="evidence" value="ECO:0007669"/>
    <property type="project" value="UniProtKB-SubCell"/>
</dbReference>
<dbReference type="PANTHER" id="PTHR12225:SF0">
    <property type="entry name" value="PROTEASOMAL UBIQUITIN RECEPTOR ADRM1"/>
    <property type="match status" value="1"/>
</dbReference>
<evidence type="ECO:0000259" key="7">
    <source>
        <dbReference type="PROSITE" id="PS51917"/>
    </source>
</evidence>
<proteinExistence type="predicted"/>
<dbReference type="InterPro" id="IPR044868">
    <property type="entry name" value="Rpn13/ADRM1_Pru"/>
</dbReference>
<gene>
    <name evidence="8" type="ORF">WA026_007183</name>
</gene>
<evidence type="ECO:0000256" key="5">
    <source>
        <dbReference type="ARBA" id="ARBA00023242"/>
    </source>
</evidence>
<keyword evidence="3" id="KW-0963">Cytoplasm</keyword>
<dbReference type="InterPro" id="IPR038633">
    <property type="entry name" value="Rpn13/ADRM1_Pru_sf"/>
</dbReference>
<dbReference type="PROSITE" id="PS51917">
    <property type="entry name" value="PRU"/>
    <property type="match status" value="1"/>
</dbReference>
<feature type="region of interest" description="Disordered" evidence="6">
    <location>
        <begin position="143"/>
        <end position="169"/>
    </location>
</feature>
<feature type="compositionally biased region" description="Acidic residues" evidence="6">
    <location>
        <begin position="191"/>
        <end position="205"/>
    </location>
</feature>
<feature type="compositionally biased region" description="Polar residues" evidence="6">
    <location>
        <begin position="144"/>
        <end position="169"/>
    </location>
</feature>
<dbReference type="PANTHER" id="PTHR12225">
    <property type="entry name" value="ADHESION REGULATING MOLECULE 1 110 KDA CELL MEMBRANE GLYCOPROTEIN"/>
    <property type="match status" value="1"/>
</dbReference>
<evidence type="ECO:0000256" key="4">
    <source>
        <dbReference type="ARBA" id="ARBA00022942"/>
    </source>
</evidence>
<evidence type="ECO:0000256" key="6">
    <source>
        <dbReference type="SAM" id="MobiDB-lite"/>
    </source>
</evidence>
<sequence length="221" mass="25016">MHFCWRDRLTDEVVDDLIIFPGECTYSRVQECTTGRVYVLKFNNSQLRLFYWLQEPKTDKDDVHCRRINQILNSPNTSTQGTFTSLNVFSQSQLSRIFGPNIAATLSSLMQQEANAINIGRPRSGRSMNQENVTEIPIQRDIAPTSSGSQKGIGSTIKTNSVQAKNSGNIKPKMKSVTILDTVSQQQIMDIVDDEEHTGQEEDENTEKTEESQRHSNDNKD</sequence>
<evidence type="ECO:0000313" key="8">
    <source>
        <dbReference type="EMBL" id="KAK9889812.1"/>
    </source>
</evidence>
<dbReference type="GO" id="GO:0061133">
    <property type="term" value="F:endopeptidase activator activity"/>
    <property type="evidence" value="ECO:0007669"/>
    <property type="project" value="TreeGrafter"/>
</dbReference>
<reference evidence="8 9" key="1">
    <citation type="submission" date="2023-03" db="EMBL/GenBank/DDBJ databases">
        <title>Genome insight into feeding habits of ladybird beetles.</title>
        <authorList>
            <person name="Li H.-S."/>
            <person name="Huang Y.-H."/>
            <person name="Pang H."/>
        </authorList>
    </citation>
    <scope>NUCLEOTIDE SEQUENCE [LARGE SCALE GENOMIC DNA]</scope>
    <source>
        <strain evidence="8">SYSU_2023b</strain>
        <tissue evidence="8">Whole body</tissue>
    </source>
</reference>
<dbReference type="GO" id="GO:0005634">
    <property type="term" value="C:nucleus"/>
    <property type="evidence" value="ECO:0007669"/>
    <property type="project" value="UniProtKB-SubCell"/>
</dbReference>
<dbReference type="InterPro" id="IPR006773">
    <property type="entry name" value="Rpn13/ADRM1"/>
</dbReference>
<accession>A0AAW1V2A0</accession>
<feature type="domain" description="Pru" evidence="7">
    <location>
        <begin position="1"/>
        <end position="75"/>
    </location>
</feature>
<evidence type="ECO:0000256" key="3">
    <source>
        <dbReference type="ARBA" id="ARBA00022490"/>
    </source>
</evidence>
<dbReference type="AlphaFoldDB" id="A0AAW1V2A0"/>
<keyword evidence="4" id="KW-0647">Proteasome</keyword>
<comment type="caution">
    <text evidence="8">The sequence shown here is derived from an EMBL/GenBank/DDBJ whole genome shotgun (WGS) entry which is preliminary data.</text>
</comment>
<dbReference type="GO" id="GO:0070628">
    <property type="term" value="F:proteasome binding"/>
    <property type="evidence" value="ECO:0007669"/>
    <property type="project" value="TreeGrafter"/>
</dbReference>
<evidence type="ECO:0000313" key="9">
    <source>
        <dbReference type="Proteomes" id="UP001431783"/>
    </source>
</evidence>
<keyword evidence="5" id="KW-0539">Nucleus</keyword>
<name>A0AAW1V2A0_9CUCU</name>
<dbReference type="EMBL" id="JARQZJ010000123">
    <property type="protein sequence ID" value="KAK9889812.1"/>
    <property type="molecule type" value="Genomic_DNA"/>
</dbReference>
<comment type="subcellular location">
    <subcellularLocation>
        <location evidence="2">Cytoplasm</location>
    </subcellularLocation>
    <subcellularLocation>
        <location evidence="1">Nucleus</location>
    </subcellularLocation>
</comment>
<feature type="compositionally biased region" description="Basic and acidic residues" evidence="6">
    <location>
        <begin position="206"/>
        <end position="221"/>
    </location>
</feature>
<dbReference type="GO" id="GO:0008541">
    <property type="term" value="C:proteasome regulatory particle, lid subcomplex"/>
    <property type="evidence" value="ECO:0007669"/>
    <property type="project" value="TreeGrafter"/>
</dbReference>
<dbReference type="Pfam" id="PF04683">
    <property type="entry name" value="Rpn13_ADRM1_Pru"/>
    <property type="match status" value="1"/>
</dbReference>
<dbReference type="Gene3D" id="2.30.29.70">
    <property type="entry name" value="Proteasomal ubiquitin receptor Rpn13/ADRM1"/>
    <property type="match status" value="1"/>
</dbReference>
<feature type="region of interest" description="Disordered" evidence="6">
    <location>
        <begin position="190"/>
        <end position="221"/>
    </location>
</feature>
<dbReference type="CDD" id="cd13314">
    <property type="entry name" value="PH_Rpn13"/>
    <property type="match status" value="1"/>
</dbReference>
<dbReference type="Proteomes" id="UP001431783">
    <property type="component" value="Unassembled WGS sequence"/>
</dbReference>
<protein>
    <recommendedName>
        <fullName evidence="7">Pru domain-containing protein</fullName>
    </recommendedName>
</protein>